<dbReference type="GO" id="GO:0016020">
    <property type="term" value="C:membrane"/>
    <property type="evidence" value="ECO:0007669"/>
    <property type="project" value="UniProtKB-SubCell"/>
</dbReference>
<name>A0A0G4G353_VITBC</name>
<evidence type="ECO:0000256" key="11">
    <source>
        <dbReference type="ARBA" id="ARBA00022989"/>
    </source>
</evidence>
<dbReference type="PhylomeDB" id="A0A0G4G353"/>
<keyword evidence="10" id="KW-0256">Endoplasmic reticulum</keyword>
<dbReference type="STRING" id="1169540.A0A0G4G353"/>
<feature type="transmembrane region" description="Helical" evidence="15">
    <location>
        <begin position="557"/>
        <end position="579"/>
    </location>
</feature>
<evidence type="ECO:0000256" key="1">
    <source>
        <dbReference type="ARBA" id="ARBA00004141"/>
    </source>
</evidence>
<evidence type="ECO:0000256" key="4">
    <source>
        <dbReference type="ARBA" id="ARBA00007882"/>
    </source>
</evidence>
<dbReference type="GO" id="GO:0005783">
    <property type="term" value="C:endoplasmic reticulum"/>
    <property type="evidence" value="ECO:0007669"/>
    <property type="project" value="UniProtKB-SubCell"/>
</dbReference>
<evidence type="ECO:0000256" key="8">
    <source>
        <dbReference type="ARBA" id="ARBA00022737"/>
    </source>
</evidence>
<dbReference type="AlphaFoldDB" id="A0A0G4G353"/>
<dbReference type="PANTHER" id="PTHR44227:SF3">
    <property type="entry name" value="PROTEIN O-MANNOSYL-TRANSFERASE TMTC4"/>
    <property type="match status" value="1"/>
</dbReference>
<evidence type="ECO:0000256" key="10">
    <source>
        <dbReference type="ARBA" id="ARBA00022824"/>
    </source>
</evidence>
<keyword evidence="6" id="KW-0808">Transferase</keyword>
<feature type="transmembrane region" description="Helical" evidence="15">
    <location>
        <begin position="415"/>
        <end position="439"/>
    </location>
</feature>
<feature type="region of interest" description="Disordered" evidence="14">
    <location>
        <begin position="45"/>
        <end position="130"/>
    </location>
</feature>
<feature type="transmembrane region" description="Helical" evidence="15">
    <location>
        <begin position="472"/>
        <end position="490"/>
    </location>
</feature>
<feature type="compositionally biased region" description="Basic and acidic residues" evidence="14">
    <location>
        <begin position="115"/>
        <end position="129"/>
    </location>
</feature>
<dbReference type="PROSITE" id="PS50005">
    <property type="entry name" value="TPR"/>
    <property type="match status" value="2"/>
</dbReference>
<dbReference type="OrthoDB" id="66906at2759"/>
<evidence type="ECO:0000256" key="6">
    <source>
        <dbReference type="ARBA" id="ARBA00022679"/>
    </source>
</evidence>
<keyword evidence="9 13" id="KW-0802">TPR repeat</keyword>
<organism evidence="17 18">
    <name type="scientific">Vitrella brassicaformis (strain CCMP3155)</name>
    <dbReference type="NCBI Taxonomy" id="1169540"/>
    <lineage>
        <taxon>Eukaryota</taxon>
        <taxon>Sar</taxon>
        <taxon>Alveolata</taxon>
        <taxon>Colpodellida</taxon>
        <taxon>Vitrellaceae</taxon>
        <taxon>Vitrella</taxon>
    </lineage>
</organism>
<dbReference type="PANTHER" id="PTHR44227">
    <property type="match status" value="1"/>
</dbReference>
<evidence type="ECO:0000256" key="7">
    <source>
        <dbReference type="ARBA" id="ARBA00022692"/>
    </source>
</evidence>
<dbReference type="InterPro" id="IPR011990">
    <property type="entry name" value="TPR-like_helical_dom_sf"/>
</dbReference>
<feature type="compositionally biased region" description="Basic and acidic residues" evidence="14">
    <location>
        <begin position="45"/>
        <end position="59"/>
    </location>
</feature>
<dbReference type="Proteomes" id="UP000041254">
    <property type="component" value="Unassembled WGS sequence"/>
</dbReference>
<feature type="transmembrane region" description="Helical" evidence="15">
    <location>
        <begin position="623"/>
        <end position="641"/>
    </location>
</feature>
<dbReference type="InterPro" id="IPR052346">
    <property type="entry name" value="O-mannosyl-transferase_TMTC"/>
</dbReference>
<dbReference type="SUPFAM" id="SSF48452">
    <property type="entry name" value="TPR-like"/>
    <property type="match status" value="1"/>
</dbReference>
<dbReference type="InterPro" id="IPR019734">
    <property type="entry name" value="TPR_rpt"/>
</dbReference>
<keyword evidence="12 15" id="KW-0472">Membrane</keyword>
<dbReference type="InParanoid" id="A0A0G4G353"/>
<evidence type="ECO:0000256" key="12">
    <source>
        <dbReference type="ARBA" id="ARBA00023136"/>
    </source>
</evidence>
<keyword evidence="8" id="KW-0677">Repeat</keyword>
<evidence type="ECO:0000313" key="18">
    <source>
        <dbReference type="Proteomes" id="UP000041254"/>
    </source>
</evidence>
<feature type="transmembrane region" description="Helical" evidence="15">
    <location>
        <begin position="662"/>
        <end position="682"/>
    </location>
</feature>
<accession>A0A0G4G353</accession>
<evidence type="ECO:0000256" key="14">
    <source>
        <dbReference type="SAM" id="MobiDB-lite"/>
    </source>
</evidence>
<dbReference type="EC" id="2.4.1.109" evidence="5"/>
<dbReference type="InterPro" id="IPR013618">
    <property type="entry name" value="TMTC_DUF1736"/>
</dbReference>
<evidence type="ECO:0000256" key="5">
    <source>
        <dbReference type="ARBA" id="ARBA00012839"/>
    </source>
</evidence>
<feature type="transmembrane region" description="Helical" evidence="15">
    <location>
        <begin position="164"/>
        <end position="183"/>
    </location>
</feature>
<keyword evidence="18" id="KW-1185">Reference proteome</keyword>
<feature type="compositionally biased region" description="Acidic residues" evidence="14">
    <location>
        <begin position="60"/>
        <end position="75"/>
    </location>
</feature>
<dbReference type="VEuPathDB" id="CryptoDB:Vbra_16807"/>
<evidence type="ECO:0000256" key="3">
    <source>
        <dbReference type="ARBA" id="ARBA00004922"/>
    </source>
</evidence>
<dbReference type="UniPathway" id="UPA00378"/>
<feature type="compositionally biased region" description="Pro residues" evidence="14">
    <location>
        <begin position="76"/>
        <end position="86"/>
    </location>
</feature>
<feature type="transmembrane region" description="Helical" evidence="15">
    <location>
        <begin position="517"/>
        <end position="537"/>
    </location>
</feature>
<proteinExistence type="inferred from homology"/>
<evidence type="ECO:0000256" key="15">
    <source>
        <dbReference type="SAM" id="Phobius"/>
    </source>
</evidence>
<comment type="subcellular location">
    <subcellularLocation>
        <location evidence="2">Endoplasmic reticulum</location>
    </subcellularLocation>
    <subcellularLocation>
        <location evidence="1">Membrane</location>
        <topology evidence="1">Multi-pass membrane protein</topology>
    </subcellularLocation>
</comment>
<dbReference type="SMART" id="SM00028">
    <property type="entry name" value="TPR"/>
    <property type="match status" value="4"/>
</dbReference>
<protein>
    <recommendedName>
        <fullName evidence="5">dolichyl-phosphate-mannose--protein mannosyltransferase</fullName>
        <ecNumber evidence="5">2.4.1.109</ecNumber>
    </recommendedName>
</protein>
<evidence type="ECO:0000256" key="2">
    <source>
        <dbReference type="ARBA" id="ARBA00004240"/>
    </source>
</evidence>
<reference evidence="17 18" key="1">
    <citation type="submission" date="2014-11" db="EMBL/GenBank/DDBJ databases">
        <authorList>
            <person name="Zhu J."/>
            <person name="Qi W."/>
            <person name="Song R."/>
        </authorList>
    </citation>
    <scope>NUCLEOTIDE SEQUENCE [LARGE SCALE GENOMIC DNA]</scope>
</reference>
<comment type="similarity">
    <text evidence="4">Belongs to the TMTC family.</text>
</comment>
<evidence type="ECO:0000256" key="9">
    <source>
        <dbReference type="ARBA" id="ARBA00022803"/>
    </source>
</evidence>
<dbReference type="Pfam" id="PF08409">
    <property type="entry name" value="TMTC_DUF1736"/>
    <property type="match status" value="1"/>
</dbReference>
<feature type="transmembrane region" description="Helical" evidence="15">
    <location>
        <begin position="305"/>
        <end position="329"/>
    </location>
</feature>
<feature type="transmembrane region" description="Helical" evidence="15">
    <location>
        <begin position="591"/>
        <end position="611"/>
    </location>
</feature>
<keyword evidence="11 15" id="KW-1133">Transmembrane helix</keyword>
<dbReference type="GO" id="GO:0004169">
    <property type="term" value="F:dolichyl-phosphate-mannose-protein mannosyltransferase activity"/>
    <property type="evidence" value="ECO:0007669"/>
    <property type="project" value="UniProtKB-EC"/>
</dbReference>
<comment type="pathway">
    <text evidence="3">Protein modification; protein glycosylation.</text>
</comment>
<dbReference type="OMA" id="HCIRESA"/>
<keyword evidence="7 15" id="KW-0812">Transmembrane</keyword>
<gene>
    <name evidence="17" type="ORF">Vbra_16807</name>
</gene>
<dbReference type="Pfam" id="PF13181">
    <property type="entry name" value="TPR_8"/>
    <property type="match status" value="2"/>
</dbReference>
<evidence type="ECO:0000256" key="13">
    <source>
        <dbReference type="PROSITE-ProRule" id="PRU00339"/>
    </source>
</evidence>
<feature type="repeat" description="TPR" evidence="13">
    <location>
        <begin position="782"/>
        <end position="815"/>
    </location>
</feature>
<feature type="repeat" description="TPR" evidence="13">
    <location>
        <begin position="709"/>
        <end position="742"/>
    </location>
</feature>
<feature type="compositionally biased region" description="Polar residues" evidence="14">
    <location>
        <begin position="89"/>
        <end position="99"/>
    </location>
</feature>
<feature type="compositionally biased region" description="Low complexity" evidence="14">
    <location>
        <begin position="101"/>
        <end position="114"/>
    </location>
</feature>
<feature type="transmembrane region" description="Helical" evidence="15">
    <location>
        <begin position="263"/>
        <end position="284"/>
    </location>
</feature>
<evidence type="ECO:0000313" key="17">
    <source>
        <dbReference type="EMBL" id="CEM22530.1"/>
    </source>
</evidence>
<evidence type="ECO:0000259" key="16">
    <source>
        <dbReference type="Pfam" id="PF08409"/>
    </source>
</evidence>
<dbReference type="Gene3D" id="1.25.40.10">
    <property type="entry name" value="Tetratricopeptide repeat domain"/>
    <property type="match status" value="1"/>
</dbReference>
<feature type="domain" description="DUF1736" evidence="16">
    <location>
        <begin position="497"/>
        <end position="567"/>
    </location>
</feature>
<sequence>MAEAPEDSRQGWALLVAISECVKSKDVDRLEQLLDDNRELIERLEASLRTDNDGSRQEETNAEDTNEDPPSEEEPPPSPSPPPPVQPAVDTSTEPSESGSNEEQQQQQQQQQQNQDHKQQQDHQEEHQKKPSPMLLCLSGASHAILYVSMLLECLGKALISAMHLYPIWCVAVILSVALLVHSPGLSYGDFVMDDTVAVVKNSDVTGAAFSWRQLMRHDFWGSDMFTEGVWTHKSFRPFTTLSYRFNYLLSGIDTTAFHATNVLLHLPVVLLVAVACYSVLGLGRVQSLIAAGLFAVHPVHTENVFYLVGRADILAAIPFVMAIIDYAAAFSPFFRPVGDLLAGQMQPLAVLCDLLMDGKRRRKPSKGEEGDGTGPGEAVAWSEEARGGHHARGSEGGGWSDASLRDGAVAMLRLVIWATLAGLCKEIGFTVYGIIFLLEALTLHHHIMQIVHTPTAPPAAAATKTHCLKSALRLLIVATLTAFTFVARHRYTGGTTLKMSPQDNPISFEPLFKTRALSFAYIHSVYGRLLVWPFFLCYDYSKEAIPMVRSFGDMRLLAPLACYLSLASACVWGLVTLLTTRRERHGEGRAVAMGLALLVVPFLPASNVLFHVGTVVGERLLYLPSIGFCVMVPCVVATIVKRSESMRSSGNGNGSKGERGGHRLACLMVLVCGVTVAVWGYRSYLRALTWESGARLNIVDGLRQLRSAKTQFNLGITYMMAQQFDMAREALQRSISADPESVLPYWRLGQMCIFQGNFSDAENWLGEARSKYGGTFVVRDEEVFHDYAVALHHNGKPQEAVENLQLALKLNPNFAKGLNNLACATVQKDIRTALDYVKKAVESSPHQILYWANLHLLARHTGEKHLADMALQSAQQLDLGFTAQSTCVWQFEPAE</sequence>
<dbReference type="EMBL" id="CDMY01000553">
    <property type="protein sequence ID" value="CEM22530.1"/>
    <property type="molecule type" value="Genomic_DNA"/>
</dbReference>